<feature type="domain" description="Helicase ATP-binding" evidence="5">
    <location>
        <begin position="300"/>
        <end position="476"/>
    </location>
</feature>
<evidence type="ECO:0000313" key="8">
    <source>
        <dbReference type="Proteomes" id="UP000231878"/>
    </source>
</evidence>
<organism evidence="7 8">
    <name type="scientific">Burkholderia pseudomallei</name>
    <name type="common">Pseudomonas pseudomallei</name>
    <dbReference type="NCBI Taxonomy" id="28450"/>
    <lineage>
        <taxon>Bacteria</taxon>
        <taxon>Pseudomonadati</taxon>
        <taxon>Pseudomonadota</taxon>
        <taxon>Betaproteobacteria</taxon>
        <taxon>Burkholderiales</taxon>
        <taxon>Burkholderiaceae</taxon>
        <taxon>Burkholderia</taxon>
        <taxon>pseudomallei group</taxon>
    </lineage>
</organism>
<dbReference type="InterPro" id="IPR011545">
    <property type="entry name" value="DEAD/DEAH_box_helicase_dom"/>
</dbReference>
<dbReference type="InterPro" id="IPR027417">
    <property type="entry name" value="P-loop_NTPase"/>
</dbReference>
<dbReference type="CDD" id="cd17921">
    <property type="entry name" value="DEXHc_Ski2"/>
    <property type="match status" value="1"/>
</dbReference>
<dbReference type="GO" id="GO:0016787">
    <property type="term" value="F:hydrolase activity"/>
    <property type="evidence" value="ECO:0007669"/>
    <property type="project" value="UniProtKB-KW"/>
</dbReference>
<dbReference type="SUPFAM" id="SSF52540">
    <property type="entry name" value="P-loop containing nucleoside triphosphate hydrolases"/>
    <property type="match status" value="1"/>
</dbReference>
<dbReference type="RefSeq" id="WP_004536204.1">
    <property type="nucleotide sequence ID" value="NZ_CFVI01000027.1"/>
</dbReference>
<dbReference type="GO" id="GO:0004386">
    <property type="term" value="F:helicase activity"/>
    <property type="evidence" value="ECO:0007669"/>
    <property type="project" value="UniProtKB-KW"/>
</dbReference>
<evidence type="ECO:0000259" key="6">
    <source>
        <dbReference type="PROSITE" id="PS51194"/>
    </source>
</evidence>
<dbReference type="AlphaFoldDB" id="A0AAX0U5C9"/>
<keyword evidence="3 7" id="KW-0347">Helicase</keyword>
<dbReference type="Proteomes" id="UP000231878">
    <property type="component" value="Unassembled WGS sequence"/>
</dbReference>
<dbReference type="InterPro" id="IPR001650">
    <property type="entry name" value="Helicase_C-like"/>
</dbReference>
<dbReference type="InterPro" id="IPR014001">
    <property type="entry name" value="Helicase_ATP-bd"/>
</dbReference>
<dbReference type="GO" id="GO:0003676">
    <property type="term" value="F:nucleic acid binding"/>
    <property type="evidence" value="ECO:0007669"/>
    <property type="project" value="InterPro"/>
</dbReference>
<evidence type="ECO:0000256" key="3">
    <source>
        <dbReference type="ARBA" id="ARBA00022806"/>
    </source>
</evidence>
<dbReference type="Gene3D" id="3.40.50.300">
    <property type="entry name" value="P-loop containing nucleotide triphosphate hydrolases"/>
    <property type="match status" value="2"/>
</dbReference>
<comment type="caution">
    <text evidence="7">The sequence shown here is derived from an EMBL/GenBank/DDBJ whole genome shotgun (WGS) entry which is preliminary data.</text>
</comment>
<name>A0AAX0U5C9_BURPE</name>
<evidence type="ECO:0000313" key="7">
    <source>
        <dbReference type="EMBL" id="PJO63373.1"/>
    </source>
</evidence>
<dbReference type="EMBL" id="PHRB01000033">
    <property type="protein sequence ID" value="PJO63373.1"/>
    <property type="molecule type" value="Genomic_DNA"/>
</dbReference>
<dbReference type="SMART" id="SM00490">
    <property type="entry name" value="HELICc"/>
    <property type="match status" value="1"/>
</dbReference>
<dbReference type="PROSITE" id="PS51194">
    <property type="entry name" value="HELICASE_CTER"/>
    <property type="match status" value="1"/>
</dbReference>
<dbReference type="GO" id="GO:0005524">
    <property type="term" value="F:ATP binding"/>
    <property type="evidence" value="ECO:0007669"/>
    <property type="project" value="UniProtKB-KW"/>
</dbReference>
<dbReference type="PROSITE" id="PS51192">
    <property type="entry name" value="HELICASE_ATP_BIND_1"/>
    <property type="match status" value="1"/>
</dbReference>
<feature type="domain" description="Helicase C-terminal" evidence="6">
    <location>
        <begin position="606"/>
        <end position="775"/>
    </location>
</feature>
<evidence type="ECO:0000256" key="4">
    <source>
        <dbReference type="ARBA" id="ARBA00022840"/>
    </source>
</evidence>
<keyword evidence="4" id="KW-0067">ATP-binding</keyword>
<evidence type="ECO:0000259" key="5">
    <source>
        <dbReference type="PROSITE" id="PS51192"/>
    </source>
</evidence>
<keyword evidence="1" id="KW-0547">Nucleotide-binding</keyword>
<dbReference type="Pfam" id="PF00271">
    <property type="entry name" value="Helicase_C"/>
    <property type="match status" value="1"/>
</dbReference>
<proteinExistence type="predicted"/>
<evidence type="ECO:0000256" key="1">
    <source>
        <dbReference type="ARBA" id="ARBA00022741"/>
    </source>
</evidence>
<dbReference type="Pfam" id="PF00270">
    <property type="entry name" value="DEAD"/>
    <property type="match status" value="1"/>
</dbReference>
<protein>
    <submittedName>
        <fullName evidence="7">DEAD/DEAH box helicase</fullName>
    </submittedName>
</protein>
<gene>
    <name evidence="7" type="ORF">CWD88_26705</name>
</gene>
<reference evidence="7 8" key="1">
    <citation type="submission" date="2017-11" db="EMBL/GenBank/DDBJ databases">
        <title>Molecular characterization of Burkholderia pseudomallei and closely related isolates from Vietnam.</title>
        <authorList>
            <person name="Ustinov D.V."/>
            <person name="Antonov A.S."/>
            <person name="Avdusheva E.F."/>
            <person name="Shpak I.M."/>
            <person name="Zakharova I.B."/>
            <person name="Thi L.A."/>
            <person name="Teteryatnikova N."/>
            <person name="Lopasteyskaya Y.A."/>
            <person name="Kuzyutina J.A."/>
            <person name="Ngo T.N."/>
            <person name="Victorov D.V."/>
        </authorList>
    </citation>
    <scope>NUCLEOTIDE SEQUENCE [LARGE SCALE GENOMIC DNA]</scope>
    <source>
        <strain evidence="7 8">V1512</strain>
    </source>
</reference>
<dbReference type="InterPro" id="IPR050474">
    <property type="entry name" value="Hel308_SKI2-like"/>
</dbReference>
<evidence type="ECO:0000256" key="2">
    <source>
        <dbReference type="ARBA" id="ARBA00022801"/>
    </source>
</evidence>
<dbReference type="PANTHER" id="PTHR47961">
    <property type="entry name" value="DNA POLYMERASE THETA, PUTATIVE (AFU_ORTHOLOGUE AFUA_1G05260)-RELATED"/>
    <property type="match status" value="1"/>
</dbReference>
<dbReference type="SMART" id="SM00487">
    <property type="entry name" value="DEXDc"/>
    <property type="match status" value="1"/>
</dbReference>
<sequence length="1216" mass="134943">MPSNAVLNIAGRIRGDLAGSALSPLQAKLYSQRVRRDMGADGLPSFSPAELTARLDEACLLLDAAWLERSADNSRAWTTAVKRAAEILEWVSHASLKPADAPIHLLSAAAYQVAGYPAMALGHLRMMPAGEAFSTILREFLRGDFGAALTAVQTFWKVHHDLGEDRVSRPPLIDEGEERDEKDDARLVDLELSTVRHVIMCIGTICSYLRTGEAALVDRALVKLDALAQSYLHSRDPYSYLLARLCAGAAHRFIDASLWPHIERLADDVSSRTRAALTQFARAAFVNRRALVWPAQRAGIDRLAANDSFVLCTPTGSGKTTIATLAAVQGLFVAPPNPLLAENLVLYLVPSRALAAEVEARFTEDLRDIAAEPVVVTGLYGGTDWGPTDAWVQVDQPTVVICTFEKADALLRYLGTLFLDRVRLVVIDEAHMVEQDPNRSDAVTDGTSRALRLEQLSARLLRAQDNKNFRIIALSAVAAKAAPAIASWLSSDEDGGPISSTYRSTRQMLGRLEVARSGRFDIRYDLMDGRTLEFEDERTDDRPYIPSPFPPVPGGVDSALGVEKSLRGPTLWAALHLAAERSDGTRPTVMISLTQNVSSFAENCADLLEGWIAAEIALPNYWTVADGDPHWQSCLAAAEDYFTTASFEYRLLMHGIAVHHGQMPGLLARRLKVAIDRGNVRVVIATSTLSEGVNIPVNTLLIPSVHRSNTVFSVNEFSNLIGRAGRPGVATEGNALVVLPEREYRGRSRQYVWNRTWEGYDKLVDELKEATELASTGDLSVEEGTANSALAILLERLRDAWKELSGSDDDDEFAEWLEETSVVNGGGDVDGDDDDDSEKLLDTLDGLLIAAIQETEQMRHAGLSVADLEAELSALWRRTYAYVAAHEEDRLAQTWLQRGRAITSLYPDPNRRRQLYKTSLPPRSGSILLDRVDEIRATLEAGIDYADRPAEQQFQFIRAVIDLLSEVPAFRISTKLGRKSNFKDWEKLLRWWLFKTSLKKQPKPKELGPWFSFVSDNFIYRGNWGLGSLIGVLMDRGDAAGPVDALTIDDWPRSGLPWIGFWLKELVNWGTLDPVAAFLLARGNARNRAQAEADAQVYYAQLDADTAPNDKLDPRRIRDWVETRQPPAPMRRASREIALDVQLERPAGDYLVRQLSVLPLATRDRLRWIDPAGYAVAHCNRPADWDDQSSRFRFELSVDLRQVTGEPYLPHRRETP</sequence>
<dbReference type="PANTHER" id="PTHR47961:SF6">
    <property type="entry name" value="DNA-DIRECTED DNA POLYMERASE"/>
    <property type="match status" value="1"/>
</dbReference>
<keyword evidence="2" id="KW-0378">Hydrolase</keyword>
<accession>A0AAX0U5C9</accession>